<evidence type="ECO:0000256" key="2">
    <source>
        <dbReference type="ARBA" id="ARBA00022679"/>
    </source>
</evidence>
<dbReference type="EMBL" id="RRUE01000001">
    <property type="protein sequence ID" value="RRN46059.1"/>
    <property type="molecule type" value="Genomic_DNA"/>
</dbReference>
<dbReference type="Pfam" id="PF07804">
    <property type="entry name" value="HipA_C"/>
    <property type="match status" value="1"/>
</dbReference>
<evidence type="ECO:0000256" key="1">
    <source>
        <dbReference type="ARBA" id="ARBA00010164"/>
    </source>
</evidence>
<sequence>MRLDVQVRGKTVSQLYREHDEYVLRYLPDADTGDFVSLLMPVRPEPWRWPRDLHPFFRQNLPEGYLLGIIREEFGPLLDGTDLSLLAVVGSHGIGRVTVTPEGGTPGAELAPLQIDALLKADNSTAHFAALVKRHARAAISGVVPKFMAPGADEHSEHGDVQATGTSALLDSPHSPALGKPTLRTSRHIIKGSDDSTPYLGFNEFYSLRVLDRLQVVPVVQARMSDDGRVLVVERFDVDGQGIPTHGVEDACALLGLPPHEKYATTTEKVLNTTRAYLPRERMRAQLEHFGWQLLINYVVRNADCHAKNIALFYTGLDDVAFTPVFDVVTTQAYPRFASNPPGLPVEGRQSWTAGKALERFFNARLGIPPRRYHEMVEQLCESAVETGREVIEAARNEPRWHTVAKQMVHAWNEGMSSLRDPKKPLALRGLDPAIAAAGFSDPEPPDRSRTLIGQSELMAPRRKR</sequence>
<comment type="caution">
    <text evidence="7">The sequence shown here is derived from an EMBL/GenBank/DDBJ whole genome shotgun (WGS) entry which is preliminary data.</text>
</comment>
<keyword evidence="8" id="KW-1185">Reference proteome</keyword>
<dbReference type="OrthoDB" id="9805913at2"/>
<evidence type="ECO:0000313" key="7">
    <source>
        <dbReference type="EMBL" id="RRN46059.1"/>
    </source>
</evidence>
<dbReference type="PANTHER" id="PTHR37419:SF1">
    <property type="entry name" value="SERINE_THREONINE-PROTEIN KINASE TOXIN HIPA"/>
    <property type="match status" value="1"/>
</dbReference>
<dbReference type="RefSeq" id="WP_125095486.1">
    <property type="nucleotide sequence ID" value="NZ_RRUE01000001.1"/>
</dbReference>
<keyword evidence="2" id="KW-0808">Transferase</keyword>
<feature type="domain" description="HipA-like C-terminal" evidence="5">
    <location>
        <begin position="140"/>
        <end position="386"/>
    </location>
</feature>
<reference evidence="7 8" key="1">
    <citation type="submission" date="2018-11" db="EMBL/GenBank/DDBJ databases">
        <title>Genome sequencing of Lautropia sp. KCOM 2505 (= ChDC F240).</title>
        <authorList>
            <person name="Kook J.-K."/>
            <person name="Park S.-N."/>
            <person name="Lim Y.K."/>
        </authorList>
    </citation>
    <scope>NUCLEOTIDE SEQUENCE [LARGE SCALE GENOMIC DNA]</scope>
    <source>
        <strain evidence="7 8">KCOM 2505</strain>
    </source>
</reference>
<dbReference type="Pfam" id="PF13657">
    <property type="entry name" value="Couple_hipA"/>
    <property type="match status" value="1"/>
</dbReference>
<dbReference type="AlphaFoldDB" id="A0A426FTK0"/>
<evidence type="ECO:0000256" key="4">
    <source>
        <dbReference type="SAM" id="MobiDB-lite"/>
    </source>
</evidence>
<organism evidence="7 8">
    <name type="scientific">Lautropia dentalis</name>
    <dbReference type="NCBI Taxonomy" id="2490857"/>
    <lineage>
        <taxon>Bacteria</taxon>
        <taxon>Pseudomonadati</taxon>
        <taxon>Pseudomonadota</taxon>
        <taxon>Betaproteobacteria</taxon>
        <taxon>Burkholderiales</taxon>
        <taxon>Burkholderiaceae</taxon>
        <taxon>Lautropia</taxon>
    </lineage>
</organism>
<feature type="region of interest" description="Disordered" evidence="4">
    <location>
        <begin position="436"/>
        <end position="465"/>
    </location>
</feature>
<protein>
    <submittedName>
        <fullName evidence="7">Type II toxin-antitoxin system HipA family toxin</fullName>
    </submittedName>
</protein>
<evidence type="ECO:0000313" key="8">
    <source>
        <dbReference type="Proteomes" id="UP000270261"/>
    </source>
</evidence>
<dbReference type="InterPro" id="IPR012893">
    <property type="entry name" value="HipA-like_C"/>
</dbReference>
<name>A0A426FTK0_9BURK</name>
<keyword evidence="3" id="KW-0418">Kinase</keyword>
<dbReference type="InterPro" id="IPR017508">
    <property type="entry name" value="HipA_N1"/>
</dbReference>
<feature type="domain" description="HipA N-terminal subdomain 1" evidence="6">
    <location>
        <begin position="3"/>
        <end position="99"/>
    </location>
</feature>
<evidence type="ECO:0000256" key="3">
    <source>
        <dbReference type="ARBA" id="ARBA00022777"/>
    </source>
</evidence>
<comment type="similarity">
    <text evidence="1">Belongs to the HipA Ser/Thr kinase family.</text>
</comment>
<proteinExistence type="inferred from homology"/>
<dbReference type="GO" id="GO:0005829">
    <property type="term" value="C:cytosol"/>
    <property type="evidence" value="ECO:0007669"/>
    <property type="project" value="TreeGrafter"/>
</dbReference>
<accession>A0A426FTK0</accession>
<dbReference type="InterPro" id="IPR052028">
    <property type="entry name" value="HipA_Ser/Thr_kinase"/>
</dbReference>
<evidence type="ECO:0000259" key="5">
    <source>
        <dbReference type="Pfam" id="PF07804"/>
    </source>
</evidence>
<dbReference type="Proteomes" id="UP000270261">
    <property type="component" value="Unassembled WGS sequence"/>
</dbReference>
<dbReference type="PANTHER" id="PTHR37419">
    <property type="entry name" value="SERINE/THREONINE-PROTEIN KINASE TOXIN HIPA"/>
    <property type="match status" value="1"/>
</dbReference>
<dbReference type="GO" id="GO:0004674">
    <property type="term" value="F:protein serine/threonine kinase activity"/>
    <property type="evidence" value="ECO:0007669"/>
    <property type="project" value="TreeGrafter"/>
</dbReference>
<evidence type="ECO:0000259" key="6">
    <source>
        <dbReference type="Pfam" id="PF13657"/>
    </source>
</evidence>
<gene>
    <name evidence="7" type="ORF">EHV23_03320</name>
</gene>